<name>A0A2N1PUA3_9BACT</name>
<organism evidence="4 5">
    <name type="scientific">Candidatus Wallbacteria bacterium HGW-Wallbacteria-1</name>
    <dbReference type="NCBI Taxonomy" id="2013854"/>
    <lineage>
        <taxon>Bacteria</taxon>
        <taxon>Candidatus Walliibacteriota</taxon>
    </lineage>
</organism>
<dbReference type="InterPro" id="IPR002645">
    <property type="entry name" value="STAS_dom"/>
</dbReference>
<dbReference type="CDD" id="cd07043">
    <property type="entry name" value="STAS_anti-anti-sigma_factors"/>
    <property type="match status" value="1"/>
</dbReference>
<evidence type="ECO:0000313" key="4">
    <source>
        <dbReference type="EMBL" id="PKK91908.1"/>
    </source>
</evidence>
<comment type="similarity">
    <text evidence="1 2">Belongs to the anti-sigma-factor antagonist family.</text>
</comment>
<dbReference type="AlphaFoldDB" id="A0A2N1PUA3"/>
<dbReference type="NCBIfam" id="TIGR00377">
    <property type="entry name" value="ant_ant_sig"/>
    <property type="match status" value="1"/>
</dbReference>
<sequence length="341" mass="38844">MPIHNLKLKCEIIHGSGVVDLIGSVDFSNCHQLRQVLEALLIRKIYVLVLEMEKIHYMDSSGIGLMLEYSKKCHDHGGEFFVLNVNPSLDKVLRLVKADRYLRVRRGKQEVIQEIMQRGALKTPEQENIPLVDPSLQGLIPEKKIFITYNSAAFDKVFESRVITIGNKRFSLYAHPDATPEEGTLAHIMYTDEDVSYQFVTIVEKIDKRFIYMTFPESIVKVEEDQYFRISQDLPVEFCCIESFKPTRVFNGTILSLSAGALVAKVPENSEMIGLLGIKFNVGLTEISTCMGRVIKISKASMGTVSITVSFTMIDEPERDMIIRHIFRESISMRSNRQDKI</sequence>
<gene>
    <name evidence="4" type="ORF">CVV64_00335</name>
</gene>
<evidence type="ECO:0000256" key="2">
    <source>
        <dbReference type="RuleBase" id="RU003749"/>
    </source>
</evidence>
<dbReference type="PANTHER" id="PTHR33495">
    <property type="entry name" value="ANTI-SIGMA FACTOR ANTAGONIST TM_1081-RELATED-RELATED"/>
    <property type="match status" value="1"/>
</dbReference>
<dbReference type="InterPro" id="IPR036513">
    <property type="entry name" value="STAS_dom_sf"/>
</dbReference>
<dbReference type="GO" id="GO:0043856">
    <property type="term" value="F:anti-sigma factor antagonist activity"/>
    <property type="evidence" value="ECO:0007669"/>
    <property type="project" value="InterPro"/>
</dbReference>
<evidence type="ECO:0000256" key="1">
    <source>
        <dbReference type="ARBA" id="ARBA00009013"/>
    </source>
</evidence>
<reference evidence="4 5" key="1">
    <citation type="journal article" date="2017" name="ISME J.">
        <title>Potential for microbial H2 and metal transformations associated with novel bacteria and archaea in deep terrestrial subsurface sediments.</title>
        <authorList>
            <person name="Hernsdorf A.W."/>
            <person name="Amano Y."/>
            <person name="Miyakawa K."/>
            <person name="Ise K."/>
            <person name="Suzuki Y."/>
            <person name="Anantharaman K."/>
            <person name="Probst A."/>
            <person name="Burstein D."/>
            <person name="Thomas B.C."/>
            <person name="Banfield J.F."/>
        </authorList>
    </citation>
    <scope>NUCLEOTIDE SEQUENCE [LARGE SCALE GENOMIC DNA]</scope>
    <source>
        <strain evidence="4">HGW-Wallbacteria-1</strain>
    </source>
</reference>
<comment type="caution">
    <text evidence="4">The sequence shown here is derived from an EMBL/GenBank/DDBJ whole genome shotgun (WGS) entry which is preliminary data.</text>
</comment>
<evidence type="ECO:0000259" key="3">
    <source>
        <dbReference type="PROSITE" id="PS50801"/>
    </source>
</evidence>
<accession>A0A2N1PUA3</accession>
<proteinExistence type="inferred from homology"/>
<dbReference type="Gene3D" id="3.30.750.24">
    <property type="entry name" value="STAS domain"/>
    <property type="match status" value="1"/>
</dbReference>
<dbReference type="PROSITE" id="PS50801">
    <property type="entry name" value="STAS"/>
    <property type="match status" value="1"/>
</dbReference>
<protein>
    <recommendedName>
        <fullName evidence="2">Anti-sigma factor antagonist</fullName>
    </recommendedName>
</protein>
<dbReference type="InterPro" id="IPR003658">
    <property type="entry name" value="Anti-sigma_ant"/>
</dbReference>
<dbReference type="Proteomes" id="UP000233256">
    <property type="component" value="Unassembled WGS sequence"/>
</dbReference>
<dbReference type="EMBL" id="PGXC01000001">
    <property type="protein sequence ID" value="PKK91908.1"/>
    <property type="molecule type" value="Genomic_DNA"/>
</dbReference>
<dbReference type="Pfam" id="PF01740">
    <property type="entry name" value="STAS"/>
    <property type="match status" value="1"/>
</dbReference>
<dbReference type="SUPFAM" id="SSF52091">
    <property type="entry name" value="SpoIIaa-like"/>
    <property type="match status" value="1"/>
</dbReference>
<evidence type="ECO:0000313" key="5">
    <source>
        <dbReference type="Proteomes" id="UP000233256"/>
    </source>
</evidence>
<feature type="domain" description="STAS" evidence="3">
    <location>
        <begin position="6"/>
        <end position="94"/>
    </location>
</feature>